<dbReference type="PANTHER" id="PTHR42866">
    <property type="entry name" value="3-DEOXY-MANNO-OCTULOSONATE CYTIDYLYLTRANSFERASE"/>
    <property type="match status" value="1"/>
</dbReference>
<keyword evidence="2" id="KW-1185">Reference proteome</keyword>
<proteinExistence type="predicted"/>
<evidence type="ECO:0000313" key="2">
    <source>
        <dbReference type="Proteomes" id="UP000181901"/>
    </source>
</evidence>
<dbReference type="Pfam" id="PF02348">
    <property type="entry name" value="CTP_transf_3"/>
    <property type="match status" value="1"/>
</dbReference>
<dbReference type="InterPro" id="IPR029044">
    <property type="entry name" value="Nucleotide-diphossugar_trans"/>
</dbReference>
<keyword evidence="1" id="KW-0808">Transferase</keyword>
<name>A0A1J5N371_9BACT</name>
<dbReference type="Gene3D" id="3.90.550.10">
    <property type="entry name" value="Spore Coat Polysaccharide Biosynthesis Protein SpsA, Chain A"/>
    <property type="match status" value="1"/>
</dbReference>
<sequence length="231" mass="25941">MTTIGAFIQARMSSSRLPGKVLKEISGKPLLEYVFERMEKVQGLDFFVVATSSDDSDRPVRDFCRSRAVPCYGGPLDDVALRFVEAAREYPCDAMLRYCADSPLVDVAVMARALALFRATDADVVTNVHPRTYPAGHCVEVVRSDVFARAYPLMKGPELEHNTMYFYNNDDKFKITNFECEEPCAGECNCVDTAADHAFLERLVSAMSRPHWTYGWKELSLLAEQIRGGSR</sequence>
<dbReference type="EMBL" id="LKAQ01000004">
    <property type="protein sequence ID" value="OIQ50067.1"/>
    <property type="molecule type" value="Genomic_DNA"/>
</dbReference>
<dbReference type="PANTHER" id="PTHR42866:SF1">
    <property type="entry name" value="SPORE COAT POLYSACCHARIDE BIOSYNTHESIS PROTEIN SPSF"/>
    <property type="match status" value="1"/>
</dbReference>
<dbReference type="Proteomes" id="UP000181901">
    <property type="component" value="Unassembled WGS sequence"/>
</dbReference>
<accession>A0A1J5N371</accession>
<dbReference type="AlphaFoldDB" id="A0A1J5N371"/>
<dbReference type="RefSeq" id="WP_071545536.1">
    <property type="nucleotide sequence ID" value="NZ_LKAQ01000004.1"/>
</dbReference>
<dbReference type="GO" id="GO:0008690">
    <property type="term" value="F:3-deoxy-manno-octulosonate cytidylyltransferase activity"/>
    <property type="evidence" value="ECO:0007669"/>
    <property type="project" value="UniProtKB-EC"/>
</dbReference>
<gene>
    <name evidence="1" type="primary">kpsU_1</name>
    <name evidence="1" type="ORF">BerOc1_01997</name>
</gene>
<comment type="caution">
    <text evidence="1">The sequence shown here is derived from an EMBL/GenBank/DDBJ whole genome shotgun (WGS) entry which is preliminary data.</text>
</comment>
<dbReference type="SUPFAM" id="SSF53448">
    <property type="entry name" value="Nucleotide-diphospho-sugar transferases"/>
    <property type="match status" value="1"/>
</dbReference>
<protein>
    <submittedName>
        <fullName evidence="1">3-deoxy-manno-octulosonate cytidylyltransferase</fullName>
        <ecNumber evidence="1">2.7.7.38</ecNumber>
    </submittedName>
</protein>
<dbReference type="GO" id="GO:0005829">
    <property type="term" value="C:cytosol"/>
    <property type="evidence" value="ECO:0007669"/>
    <property type="project" value="TreeGrafter"/>
</dbReference>
<dbReference type="EC" id="2.7.7.38" evidence="1"/>
<evidence type="ECO:0000313" key="1">
    <source>
        <dbReference type="EMBL" id="OIQ50067.1"/>
    </source>
</evidence>
<dbReference type="InterPro" id="IPR003329">
    <property type="entry name" value="Cytidylyl_trans"/>
</dbReference>
<reference evidence="1 2" key="1">
    <citation type="submission" date="2015-09" db="EMBL/GenBank/DDBJ databases">
        <title>Genome of Desulfovibrio dechloracetivorans BerOc1, a mercury methylating strain isolated from highly hydrocarbons and metals contaminated coastal sediments.</title>
        <authorList>
            <person name="Goni Urriza M."/>
            <person name="Gassie C."/>
            <person name="Bouchez O."/>
            <person name="Klopp C."/>
            <person name="Ranchou-Peyruse A."/>
            <person name="Remy G."/>
        </authorList>
    </citation>
    <scope>NUCLEOTIDE SEQUENCE [LARGE SCALE GENOMIC DNA]</scope>
    <source>
        <strain evidence="1 2">BerOc1</strain>
    </source>
</reference>
<keyword evidence="1" id="KW-0548">Nucleotidyltransferase</keyword>
<organism evidence="1 2">
    <name type="scientific">Pseudodesulfovibrio hydrargyri</name>
    <dbReference type="NCBI Taxonomy" id="2125990"/>
    <lineage>
        <taxon>Bacteria</taxon>
        <taxon>Pseudomonadati</taxon>
        <taxon>Thermodesulfobacteriota</taxon>
        <taxon>Desulfovibrionia</taxon>
        <taxon>Desulfovibrionales</taxon>
        <taxon>Desulfovibrionaceae</taxon>
    </lineage>
</organism>